<proteinExistence type="predicted"/>
<accession>A0AA88ABR0</accession>
<dbReference type="GO" id="GO:0004144">
    <property type="term" value="F:diacylglycerol O-acyltransferase activity"/>
    <property type="evidence" value="ECO:0007669"/>
    <property type="project" value="UniProtKB-EC"/>
</dbReference>
<comment type="pathway">
    <text evidence="1">Glycerolipid metabolism; triacylglycerol biosynthesis.</text>
</comment>
<evidence type="ECO:0000256" key="4">
    <source>
        <dbReference type="ARBA" id="ARBA00022679"/>
    </source>
</evidence>
<dbReference type="Proteomes" id="UP001187192">
    <property type="component" value="Unassembled WGS sequence"/>
</dbReference>
<evidence type="ECO:0000313" key="11">
    <source>
        <dbReference type="Proteomes" id="UP001187192"/>
    </source>
</evidence>
<organism evidence="10 11">
    <name type="scientific">Ficus carica</name>
    <name type="common">Common fig</name>
    <dbReference type="NCBI Taxonomy" id="3494"/>
    <lineage>
        <taxon>Eukaryota</taxon>
        <taxon>Viridiplantae</taxon>
        <taxon>Streptophyta</taxon>
        <taxon>Embryophyta</taxon>
        <taxon>Tracheophyta</taxon>
        <taxon>Spermatophyta</taxon>
        <taxon>Magnoliopsida</taxon>
        <taxon>eudicotyledons</taxon>
        <taxon>Gunneridae</taxon>
        <taxon>Pentapetalae</taxon>
        <taxon>rosids</taxon>
        <taxon>fabids</taxon>
        <taxon>Rosales</taxon>
        <taxon>Moraceae</taxon>
        <taxon>Ficeae</taxon>
        <taxon>Ficus</taxon>
    </lineage>
</organism>
<feature type="compositionally biased region" description="Acidic residues" evidence="7">
    <location>
        <begin position="27"/>
        <end position="42"/>
    </location>
</feature>
<keyword evidence="8" id="KW-0812">Transmembrane</keyword>
<evidence type="ECO:0000256" key="1">
    <source>
        <dbReference type="ARBA" id="ARBA00004771"/>
    </source>
</evidence>
<name>A0AA88ABR0_FICCA</name>
<feature type="domain" description="O-acyltransferase WSD1-like N-terminal" evidence="9">
    <location>
        <begin position="94"/>
        <end position="301"/>
    </location>
</feature>
<gene>
    <name evidence="10" type="ORF">TIFTF001_012113</name>
</gene>
<keyword evidence="11" id="KW-1185">Reference proteome</keyword>
<dbReference type="GO" id="GO:0005886">
    <property type="term" value="C:plasma membrane"/>
    <property type="evidence" value="ECO:0007669"/>
    <property type="project" value="TreeGrafter"/>
</dbReference>
<evidence type="ECO:0000313" key="10">
    <source>
        <dbReference type="EMBL" id="GMN42913.1"/>
    </source>
</evidence>
<dbReference type="AlphaFoldDB" id="A0AA88ABR0"/>
<comment type="pathway">
    <text evidence="2">Lipid metabolism.</text>
</comment>
<evidence type="ECO:0000256" key="5">
    <source>
        <dbReference type="ARBA" id="ARBA00023315"/>
    </source>
</evidence>
<evidence type="ECO:0000256" key="6">
    <source>
        <dbReference type="ARBA" id="ARBA00048109"/>
    </source>
</evidence>
<dbReference type="PANTHER" id="PTHR31650">
    <property type="entry name" value="O-ACYLTRANSFERASE (WSD1-LIKE) FAMILY PROTEIN"/>
    <property type="match status" value="1"/>
</dbReference>
<reference evidence="10" key="1">
    <citation type="submission" date="2023-07" db="EMBL/GenBank/DDBJ databases">
        <title>draft genome sequence of fig (Ficus carica).</title>
        <authorList>
            <person name="Takahashi T."/>
            <person name="Nishimura K."/>
        </authorList>
    </citation>
    <scope>NUCLEOTIDE SEQUENCE</scope>
</reference>
<evidence type="ECO:0000256" key="2">
    <source>
        <dbReference type="ARBA" id="ARBA00005189"/>
    </source>
</evidence>
<dbReference type="EMBL" id="BTGU01000015">
    <property type="protein sequence ID" value="GMN42913.1"/>
    <property type="molecule type" value="Genomic_DNA"/>
</dbReference>
<sequence length="305" mass="34583">METDEGLKLRKQALKPILTKIPNGLSSDDEDEDPSDEEEEEERPLSPTGRLFHEPQMNLHVVSVVGCNCKIDPEVVKANFPLSFLKNYRFSSVLVRDEENGGKMKWVRTKVDLDKHIIVPEVDQLAHATCSSADKFVEDYVHNLTKTYLNDDLSRPLWDLHILNLKTSEADGTAILRVHHSLGDGISLMSVLLTCTRKSSDPKALATLQTNKSKNENNHPEIKRSGFVTKLLLFLIGIWWFLRLFFNTIIDLIVVTVSLCMCQDKGLPIKGRPSTKRTSRRIVFKNVSLDDLKLVKNTLNTVCNF</sequence>
<evidence type="ECO:0000256" key="3">
    <source>
        <dbReference type="ARBA" id="ARBA00013244"/>
    </source>
</evidence>
<evidence type="ECO:0000256" key="8">
    <source>
        <dbReference type="SAM" id="Phobius"/>
    </source>
</evidence>
<protein>
    <recommendedName>
        <fullName evidence="3">diacylglycerol O-acyltransferase</fullName>
        <ecNumber evidence="3">2.3.1.20</ecNumber>
    </recommendedName>
</protein>
<dbReference type="InterPro" id="IPR045034">
    <property type="entry name" value="O-acyltransferase_WSD1-like"/>
</dbReference>
<dbReference type="GO" id="GO:0019432">
    <property type="term" value="P:triglyceride biosynthetic process"/>
    <property type="evidence" value="ECO:0007669"/>
    <property type="project" value="TreeGrafter"/>
</dbReference>
<evidence type="ECO:0000256" key="7">
    <source>
        <dbReference type="SAM" id="MobiDB-lite"/>
    </source>
</evidence>
<comment type="catalytic activity">
    <reaction evidence="6">
        <text>an acyl-CoA + a 1,2-diacyl-sn-glycerol = a triacyl-sn-glycerol + CoA</text>
        <dbReference type="Rhea" id="RHEA:10868"/>
        <dbReference type="ChEBI" id="CHEBI:17815"/>
        <dbReference type="ChEBI" id="CHEBI:57287"/>
        <dbReference type="ChEBI" id="CHEBI:58342"/>
        <dbReference type="ChEBI" id="CHEBI:64615"/>
        <dbReference type="EC" id="2.3.1.20"/>
    </reaction>
</comment>
<keyword evidence="5" id="KW-0012">Acyltransferase</keyword>
<dbReference type="InterPro" id="IPR004255">
    <property type="entry name" value="O-acyltransferase_WSD1_N"/>
</dbReference>
<evidence type="ECO:0000259" key="9">
    <source>
        <dbReference type="Pfam" id="PF03007"/>
    </source>
</evidence>
<dbReference type="PANTHER" id="PTHR31650:SF74">
    <property type="entry name" value="O-ACYLTRANSFERASE WSD1-LIKE"/>
    <property type="match status" value="1"/>
</dbReference>
<comment type="caution">
    <text evidence="10">The sequence shown here is derived from an EMBL/GenBank/DDBJ whole genome shotgun (WGS) entry which is preliminary data.</text>
</comment>
<feature type="region of interest" description="Disordered" evidence="7">
    <location>
        <begin position="18"/>
        <end position="52"/>
    </location>
</feature>
<keyword evidence="8" id="KW-0472">Membrane</keyword>
<dbReference type="EC" id="2.3.1.20" evidence="3"/>
<keyword evidence="8" id="KW-1133">Transmembrane helix</keyword>
<keyword evidence="4" id="KW-0808">Transferase</keyword>
<feature type="transmembrane region" description="Helical" evidence="8">
    <location>
        <begin position="231"/>
        <end position="255"/>
    </location>
</feature>
<dbReference type="Pfam" id="PF03007">
    <property type="entry name" value="WS_DGAT_cat"/>
    <property type="match status" value="1"/>
</dbReference>